<evidence type="ECO:0000256" key="10">
    <source>
        <dbReference type="ARBA" id="ARBA00022741"/>
    </source>
</evidence>
<dbReference type="InterPro" id="IPR012340">
    <property type="entry name" value="NA-bd_OB-fold"/>
</dbReference>
<dbReference type="Gene3D" id="3.30.930.10">
    <property type="entry name" value="Bira Bifunctional Protein, Domain 2"/>
    <property type="match status" value="1"/>
</dbReference>
<dbReference type="Pfam" id="PF07744">
    <property type="entry name" value="SPOC"/>
    <property type="match status" value="1"/>
</dbReference>
<reference evidence="25 26" key="2">
    <citation type="journal article" date="2021" name="Curr. Genet.">
        <title>Genetic response to nitrogen starvation in the aggressive Eucalyptus foliar pathogen Teratosphaeria destructans.</title>
        <authorList>
            <person name="Havenga M."/>
            <person name="Wingfield B.D."/>
            <person name="Wingfield M.J."/>
            <person name="Dreyer L.L."/>
            <person name="Roets F."/>
            <person name="Aylward J."/>
        </authorList>
    </citation>
    <scope>NUCLEOTIDE SEQUENCE [LARGE SCALE GENOMIC DNA]</scope>
    <source>
        <strain evidence="25">CMW44962</strain>
    </source>
</reference>
<accession>A0A9W7SSP5</accession>
<sequence>YRLLCEVLSKRVLLPRPSYRYFCSSNNDPARIERSQSAKENMSEEPRRSGRATKGQHTKASSSPAPDAKKGKAAASNTKGKKAAKKEQAEEEEDEEEDIRCICGDDNPDDKRPFISCDACTVWQHNVCMGMPEDDDDVPEHYFCEQCKPDEHWETLNAMEKGEKIWETRAKLHKAWKKMSAQRRKSKGKGGEEARPSWLKKEPPEPDTADGASQSQDTGTKRKRDSAAKTEQEQQEVAPTIEDKSTPQARPDKRRKSSQSSGKDAADAGTAVVKIADLPAERKKFAEALSKTITDDIQKRSKSGFRIPEGSTAKSMGEKYGGLVEYSLFMNHGAPKEQSYKDQLRALLSNLKRNAVLVERLLNGSLTPDELSLMKEEDMMSEEKQLEQQKLKELLDRQAVAIQEEGPVYKQTHKGYEKVEDERHSAVETAHNPAPVRERMSIAEEGDNASPAPVANAASPTEAKRPSLPGGDRRQSSQQNFDINSIWNKTAAHSPPVGTAQPVRPIQQQPRRRSSMQQAQHGADGAKEDPDVDRLLQDDDEDYNPAENYGDDTIVWRGRLIHETVGEPTVNARWVAGRDLSETVQWRTLLPSNLNIDGRLAIGKAEEYLCGLQYSNSSDVSVLALKPYDDADAFKKVFDYFFSRGRYAVVNGDKPRMVKDLYVIPVEKGSKLPDHIEKLEHCTIKEPVEDRVLLATFVVVRAPGLPPVATPQAAAAPPGANGSHGSLPQHMRNGAGGPAGSPLNAQGPTFSPQQQQGAHQPLAGYGAPLQPTPPHPQASPFPPNPYGPQAVAQPQPQQQQFQPPQYQPSPMVQQILGPFAMAPVALEVLQAEPTIGQEKLSRLRHIFEENVAARTDVNAKRQHNMAEEQKILDAVKVGAQTAADKVKNLTVSDSASSENASPALLLDEATGEHVSKSELKKRMKQREKEKQKAEREATRQAPPPKKAKAGAAAEEEGQLNPNQYFEIRSRNIKRMKEEMNPNPYPHKFHVTYDLRNFEKDYGHLKKGEEVKDKTIAIGCRIYNIRTAGENLRFYEVAVDGAEIQIMATNLNNVSEITFVDQHDHLRRGDIIGVVGYPGRTSPKKEDNPGELSIFAQEVKLLAPCLHQIPSEHYGFKDQEERYRNRHLDLIMNKNTVATFKARAKITRYIRNYFDSQGFYELETPILMKNAGGATAKPFFTHHNDLNMTLAMRIATELPLKQLVVGGIHKVYEMGRQFRNEGIDLTHNPEFTTCEYYEAFADVYDVMNRTEELVEGMVKEICGSLQTKFTTQTGEIYEVNWAKPWKRVEMIPALEEATGEKFPPGNELHTQETNEFFKRVLKKMNVECTPPLTNARMLDKLVGDFIEEKCINPTFITGHPQMMSPLAKYHRSNPGLCERFEAFVCKKEIVNAYTELNDPFDQRLRFEEQARQKAQGDDEAQVLDEGFLTAMEYGLPPTGGWGMGIDRMVMFLTNNYSIKEVLTFPMMKDEQQVPKPKAAEVTGVEPVPVEGVTHK</sequence>
<name>A0A9W7SSP5_9PEZI</name>
<dbReference type="PANTHER" id="PTHR42918">
    <property type="entry name" value="LYSYL-TRNA SYNTHETASE"/>
    <property type="match status" value="1"/>
</dbReference>
<feature type="compositionally biased region" description="Basic and acidic residues" evidence="21">
    <location>
        <begin position="414"/>
        <end position="426"/>
    </location>
</feature>
<dbReference type="InterPro" id="IPR003618">
    <property type="entry name" value="TFIIS_cen_dom"/>
</dbReference>
<feature type="compositionally biased region" description="Low complexity" evidence="21">
    <location>
        <begin position="448"/>
        <end position="460"/>
    </location>
</feature>
<dbReference type="InterPro" id="IPR001965">
    <property type="entry name" value="Znf_PHD"/>
</dbReference>
<feature type="region of interest" description="Disordered" evidence="21">
    <location>
        <begin position="891"/>
        <end position="965"/>
    </location>
</feature>
<feature type="compositionally biased region" description="Basic and acidic residues" evidence="21">
    <location>
        <begin position="524"/>
        <end position="537"/>
    </location>
</feature>
<dbReference type="CDD" id="cd21538">
    <property type="entry name" value="SPOC_TFIIS"/>
    <property type="match status" value="1"/>
</dbReference>
<keyword evidence="15" id="KW-0030">Aminoacyl-tRNA synthetase</keyword>
<dbReference type="SUPFAM" id="SSF50249">
    <property type="entry name" value="Nucleic acid-binding proteins"/>
    <property type="match status" value="1"/>
</dbReference>
<dbReference type="GO" id="GO:0006430">
    <property type="term" value="P:lysyl-tRNA aminoacylation"/>
    <property type="evidence" value="ECO:0007669"/>
    <property type="project" value="InterPro"/>
</dbReference>
<evidence type="ECO:0000256" key="14">
    <source>
        <dbReference type="ARBA" id="ARBA00022917"/>
    </source>
</evidence>
<dbReference type="SUPFAM" id="SSF57903">
    <property type="entry name" value="FYVE/PHD zinc finger"/>
    <property type="match status" value="1"/>
</dbReference>
<organism evidence="25 26">
    <name type="scientific">Teratosphaeria destructans</name>
    <dbReference type="NCBI Taxonomy" id="418781"/>
    <lineage>
        <taxon>Eukaryota</taxon>
        <taxon>Fungi</taxon>
        <taxon>Dikarya</taxon>
        <taxon>Ascomycota</taxon>
        <taxon>Pezizomycotina</taxon>
        <taxon>Dothideomycetes</taxon>
        <taxon>Dothideomycetidae</taxon>
        <taxon>Mycosphaerellales</taxon>
        <taxon>Teratosphaeriaceae</taxon>
        <taxon>Teratosphaeria</taxon>
    </lineage>
</organism>
<evidence type="ECO:0000259" key="22">
    <source>
        <dbReference type="PROSITE" id="PS50016"/>
    </source>
</evidence>
<dbReference type="EMBL" id="RIBY02001856">
    <property type="protein sequence ID" value="KAH9827817.1"/>
    <property type="molecule type" value="Genomic_DNA"/>
</dbReference>
<dbReference type="Pfam" id="PF07500">
    <property type="entry name" value="TFIIS_M"/>
    <property type="match status" value="1"/>
</dbReference>
<dbReference type="InterPro" id="IPR004364">
    <property type="entry name" value="Aa-tRNA-synt_II"/>
</dbReference>
<evidence type="ECO:0000256" key="17">
    <source>
        <dbReference type="ARBA" id="ARBA00048573"/>
    </source>
</evidence>
<feature type="domain" description="TFIIS central" evidence="24">
    <location>
        <begin position="281"/>
        <end position="407"/>
    </location>
</feature>
<dbReference type="InterPro" id="IPR002313">
    <property type="entry name" value="Lys-tRNA-ligase_II"/>
</dbReference>
<dbReference type="FunFam" id="3.30.930.10:FF:000238">
    <property type="entry name" value="Lysine--tRNA ligase"/>
    <property type="match status" value="1"/>
</dbReference>
<feature type="region of interest" description="Disordered" evidence="21">
    <location>
        <begin position="710"/>
        <end position="810"/>
    </location>
</feature>
<dbReference type="FunFam" id="2.40.50.140:FF:000050">
    <property type="entry name" value="Lysine--tRNA ligase"/>
    <property type="match status" value="1"/>
</dbReference>
<keyword evidence="14" id="KW-0648">Protein biosynthesis</keyword>
<feature type="non-terminal residue" evidence="25">
    <location>
        <position position="1"/>
    </location>
</feature>
<evidence type="ECO:0000256" key="18">
    <source>
        <dbReference type="ARBA" id="ARBA00067316"/>
    </source>
</evidence>
<feature type="domain" description="PHD-type" evidence="22">
    <location>
        <begin position="98"/>
        <end position="150"/>
    </location>
</feature>
<feature type="compositionally biased region" description="Basic residues" evidence="21">
    <location>
        <begin position="176"/>
        <end position="188"/>
    </location>
</feature>
<dbReference type="GO" id="GO:0006351">
    <property type="term" value="P:DNA-templated transcription"/>
    <property type="evidence" value="ECO:0007669"/>
    <property type="project" value="InterPro"/>
</dbReference>
<dbReference type="PRINTS" id="PR00982">
    <property type="entry name" value="TRNASYNTHLYS"/>
</dbReference>
<evidence type="ECO:0000256" key="1">
    <source>
        <dbReference type="ARBA" id="ARBA00002311"/>
    </source>
</evidence>
<keyword evidence="13" id="KW-0067">ATP-binding</keyword>
<feature type="compositionally biased region" description="Low complexity" evidence="21">
    <location>
        <begin position="501"/>
        <end position="520"/>
    </location>
</feature>
<keyword evidence="12" id="KW-0862">Zinc</keyword>
<evidence type="ECO:0000256" key="19">
    <source>
        <dbReference type="PROSITE-ProRule" id="PRU00146"/>
    </source>
</evidence>
<evidence type="ECO:0000256" key="12">
    <source>
        <dbReference type="ARBA" id="ARBA00022833"/>
    </source>
</evidence>
<dbReference type="InterPro" id="IPR018149">
    <property type="entry name" value="Lys-tRNA-synth_II_C"/>
</dbReference>
<feature type="compositionally biased region" description="Acidic residues" evidence="21">
    <location>
        <begin position="89"/>
        <end position="98"/>
    </location>
</feature>
<dbReference type="GO" id="GO:0005829">
    <property type="term" value="C:cytosol"/>
    <property type="evidence" value="ECO:0007669"/>
    <property type="project" value="TreeGrafter"/>
</dbReference>
<comment type="subcellular location">
    <subcellularLocation>
        <location evidence="2">Cytoplasm</location>
    </subcellularLocation>
</comment>
<feature type="compositionally biased region" description="Low complexity" evidence="21">
    <location>
        <begin position="787"/>
        <end position="810"/>
    </location>
</feature>
<dbReference type="InterPro" id="IPR006195">
    <property type="entry name" value="aa-tRNA-synth_II"/>
</dbReference>
<reference evidence="25 26" key="1">
    <citation type="journal article" date="2018" name="IMA Fungus">
        <title>IMA Genome-F 10: Nine draft genome sequences of Claviceps purpurea s.lat., including C. arundinis, C. humidiphila, and C. cf. spartinae, pseudomolecules for the pitch canker pathogen Fusarium circinatum, draft genome of Davidsoniella eucalypti, Grosmannia galeiformis, Quambalaria eucalypti, and Teratosphaeria destructans.</title>
        <authorList>
            <person name="Wingfield B.D."/>
            <person name="Liu M."/>
            <person name="Nguyen H.D."/>
            <person name="Lane F.A."/>
            <person name="Morgan S.W."/>
            <person name="De Vos L."/>
            <person name="Wilken P.M."/>
            <person name="Duong T.A."/>
            <person name="Aylward J."/>
            <person name="Coetzee M.P."/>
            <person name="Dadej K."/>
            <person name="De Beer Z.W."/>
            <person name="Findlay W."/>
            <person name="Havenga M."/>
            <person name="Kolarik M."/>
            <person name="Menzies J.G."/>
            <person name="Naidoo K."/>
            <person name="Pochopski O."/>
            <person name="Shoukouhi P."/>
            <person name="Santana Q.C."/>
            <person name="Seifert K.A."/>
            <person name="Soal N."/>
            <person name="Steenkamp E.T."/>
            <person name="Tatham C.T."/>
            <person name="van der Nest M.A."/>
            <person name="Wingfield M.J."/>
        </authorList>
    </citation>
    <scope>NUCLEOTIDE SEQUENCE [LARGE SCALE GENOMIC DNA]</scope>
    <source>
        <strain evidence="25">CMW44962</strain>
    </source>
</reference>
<evidence type="ECO:0000256" key="6">
    <source>
        <dbReference type="ARBA" id="ARBA00021616"/>
    </source>
</evidence>
<evidence type="ECO:0000256" key="5">
    <source>
        <dbReference type="ARBA" id="ARBA00013166"/>
    </source>
</evidence>
<feature type="compositionally biased region" description="Basic and acidic residues" evidence="21">
    <location>
        <begin position="910"/>
        <end position="938"/>
    </location>
</feature>
<dbReference type="InterPro" id="IPR045864">
    <property type="entry name" value="aa-tRNA-synth_II/BPL/LPL"/>
</dbReference>
<dbReference type="InterPro" id="IPR019787">
    <property type="entry name" value="Znf_PHD-finger"/>
</dbReference>
<comment type="similarity">
    <text evidence="4">Belongs to the BYE1 family.</text>
</comment>
<keyword evidence="8 25" id="KW-0436">Ligase</keyword>
<dbReference type="InterPro" id="IPR011011">
    <property type="entry name" value="Znf_FYVE_PHD"/>
</dbReference>
<dbReference type="InterPro" id="IPR044136">
    <property type="entry name" value="Lys-tRNA-ligase_II_N"/>
</dbReference>
<evidence type="ECO:0000256" key="21">
    <source>
        <dbReference type="SAM" id="MobiDB-lite"/>
    </source>
</evidence>
<dbReference type="GO" id="GO:0005524">
    <property type="term" value="F:ATP binding"/>
    <property type="evidence" value="ECO:0007669"/>
    <property type="project" value="UniProtKB-KW"/>
</dbReference>
<feature type="compositionally biased region" description="Low complexity" evidence="21">
    <location>
        <begin position="710"/>
        <end position="720"/>
    </location>
</feature>
<evidence type="ECO:0000256" key="2">
    <source>
        <dbReference type="ARBA" id="ARBA00004496"/>
    </source>
</evidence>
<comment type="similarity">
    <text evidence="3">Belongs to the class-II aminoacyl-tRNA synthetase family.</text>
</comment>
<dbReference type="InterPro" id="IPR013083">
    <property type="entry name" value="Znf_RING/FYVE/PHD"/>
</dbReference>
<dbReference type="SUPFAM" id="SSF46942">
    <property type="entry name" value="Elongation factor TFIIS domain 2"/>
    <property type="match status" value="1"/>
</dbReference>
<dbReference type="PROSITE" id="PS50016">
    <property type="entry name" value="ZF_PHD_2"/>
    <property type="match status" value="1"/>
</dbReference>
<keyword evidence="26" id="KW-1185">Reference proteome</keyword>
<dbReference type="GO" id="GO:0004824">
    <property type="term" value="F:lysine-tRNA ligase activity"/>
    <property type="evidence" value="ECO:0007669"/>
    <property type="project" value="UniProtKB-EC"/>
</dbReference>
<dbReference type="InterPro" id="IPR012921">
    <property type="entry name" value="SPOC_C"/>
</dbReference>
<proteinExistence type="inferred from homology"/>
<keyword evidence="9" id="KW-0479">Metal-binding</keyword>
<dbReference type="CDD" id="cd00775">
    <property type="entry name" value="LysRS_core"/>
    <property type="match status" value="1"/>
</dbReference>
<dbReference type="EC" id="6.1.1.6" evidence="5"/>
<dbReference type="SMART" id="SM00510">
    <property type="entry name" value="TFS2M"/>
    <property type="match status" value="1"/>
</dbReference>
<feature type="region of interest" description="Disordered" evidence="21">
    <location>
        <begin position="25"/>
        <end position="99"/>
    </location>
</feature>
<dbReference type="HAMAP" id="MF_00252">
    <property type="entry name" value="Lys_tRNA_synth_class2"/>
    <property type="match status" value="1"/>
</dbReference>
<evidence type="ECO:0000259" key="24">
    <source>
        <dbReference type="PROSITE" id="PS51321"/>
    </source>
</evidence>
<feature type="region of interest" description="Disordered" evidence="21">
    <location>
        <begin position="405"/>
        <end position="477"/>
    </location>
</feature>
<evidence type="ECO:0000256" key="20">
    <source>
        <dbReference type="SAM" id="Coils"/>
    </source>
</evidence>
<feature type="compositionally biased region" description="Basic and acidic residues" evidence="21">
    <location>
        <begin position="30"/>
        <end position="48"/>
    </location>
</feature>
<dbReference type="NCBIfam" id="TIGR00499">
    <property type="entry name" value="lysS_bact"/>
    <property type="match status" value="1"/>
</dbReference>
<comment type="caution">
    <text evidence="25">The sequence shown here is derived from an EMBL/GenBank/DDBJ whole genome shotgun (WGS) entry which is preliminary data.</text>
</comment>
<dbReference type="PROSITE" id="PS01359">
    <property type="entry name" value="ZF_PHD_1"/>
    <property type="match status" value="1"/>
</dbReference>
<dbReference type="GO" id="GO:0008270">
    <property type="term" value="F:zinc ion binding"/>
    <property type="evidence" value="ECO:0007669"/>
    <property type="project" value="UniProtKB-KW"/>
</dbReference>
<keyword evidence="7" id="KW-0963">Cytoplasm</keyword>
<evidence type="ECO:0000256" key="15">
    <source>
        <dbReference type="ARBA" id="ARBA00023146"/>
    </source>
</evidence>
<evidence type="ECO:0000256" key="4">
    <source>
        <dbReference type="ARBA" id="ARBA00011050"/>
    </source>
</evidence>
<feature type="compositionally biased region" description="Polar residues" evidence="21">
    <location>
        <begin position="891"/>
        <end position="900"/>
    </location>
</feature>
<evidence type="ECO:0000313" key="26">
    <source>
        <dbReference type="Proteomes" id="UP001138500"/>
    </source>
</evidence>
<dbReference type="NCBIfam" id="NF001756">
    <property type="entry name" value="PRK00484.1"/>
    <property type="match status" value="1"/>
</dbReference>
<dbReference type="GO" id="GO:0000049">
    <property type="term" value="F:tRNA binding"/>
    <property type="evidence" value="ECO:0007669"/>
    <property type="project" value="TreeGrafter"/>
</dbReference>
<dbReference type="Pfam" id="PF00152">
    <property type="entry name" value="tRNA-synt_2"/>
    <property type="match status" value="1"/>
</dbReference>
<dbReference type="CDD" id="cd04322">
    <property type="entry name" value="LysRS_N"/>
    <property type="match status" value="1"/>
</dbReference>
<feature type="compositionally biased region" description="Basic and acidic residues" evidence="21">
    <location>
        <begin position="189"/>
        <end position="204"/>
    </location>
</feature>
<dbReference type="Gene3D" id="1.10.472.30">
    <property type="entry name" value="Transcription elongation factor S-II, central domain"/>
    <property type="match status" value="1"/>
</dbReference>
<dbReference type="Gene3D" id="3.30.40.10">
    <property type="entry name" value="Zinc/RING finger domain, C3HC4 (zinc finger)"/>
    <property type="match status" value="1"/>
</dbReference>
<dbReference type="SMART" id="SM00249">
    <property type="entry name" value="PHD"/>
    <property type="match status" value="1"/>
</dbReference>
<evidence type="ECO:0000313" key="25">
    <source>
        <dbReference type="EMBL" id="KAH9827817.1"/>
    </source>
</evidence>
<dbReference type="PANTHER" id="PTHR42918:SF9">
    <property type="entry name" value="LYSINE--TRNA LIGASE"/>
    <property type="match status" value="1"/>
</dbReference>
<keyword evidence="10" id="KW-0547">Nucleotide-binding</keyword>
<dbReference type="InterPro" id="IPR019786">
    <property type="entry name" value="Zinc_finger_PHD-type_CS"/>
</dbReference>
<dbReference type="Pfam" id="PF20826">
    <property type="entry name" value="PHD_5"/>
    <property type="match status" value="1"/>
</dbReference>
<protein>
    <recommendedName>
        <fullName evidence="18">Probable lysine--tRNA ligase, cytoplasmic</fullName>
        <ecNumber evidence="5">6.1.1.6</ecNumber>
    </recommendedName>
    <alternativeName>
        <fullName evidence="16">Lysyl-tRNA synthetase</fullName>
    </alternativeName>
    <alternativeName>
        <fullName evidence="6">Transcription factor BYE1</fullName>
    </alternativeName>
</protein>
<dbReference type="Proteomes" id="UP001138500">
    <property type="component" value="Unassembled WGS sequence"/>
</dbReference>
<dbReference type="OrthoDB" id="21243at2759"/>
<dbReference type="InterPro" id="IPR036575">
    <property type="entry name" value="TFIIS_cen_dom_sf"/>
</dbReference>
<evidence type="ECO:0000256" key="8">
    <source>
        <dbReference type="ARBA" id="ARBA00022598"/>
    </source>
</evidence>
<feature type="region of interest" description="Disordered" evidence="21">
    <location>
        <begin position="176"/>
        <end position="268"/>
    </location>
</feature>
<keyword evidence="20" id="KW-0175">Coiled coil</keyword>
<dbReference type="Gene3D" id="2.40.50.140">
    <property type="entry name" value="Nucleic acid-binding proteins"/>
    <property type="match status" value="1"/>
</dbReference>
<evidence type="ECO:0000256" key="9">
    <source>
        <dbReference type="ARBA" id="ARBA00022723"/>
    </source>
</evidence>
<evidence type="ECO:0000259" key="23">
    <source>
        <dbReference type="PROSITE" id="PS50862"/>
    </source>
</evidence>
<feature type="coiled-coil region" evidence="20">
    <location>
        <begin position="341"/>
        <end position="397"/>
    </location>
</feature>
<evidence type="ECO:0000256" key="3">
    <source>
        <dbReference type="ARBA" id="ARBA00008226"/>
    </source>
</evidence>
<feature type="compositionally biased region" description="Pro residues" evidence="21">
    <location>
        <begin position="770"/>
        <end position="786"/>
    </location>
</feature>
<dbReference type="InterPro" id="IPR055499">
    <property type="entry name" value="DUF7071"/>
</dbReference>
<gene>
    <name evidence="25" type="ORF">Tdes44962_MAKER02751</name>
</gene>
<keyword evidence="11 19" id="KW-0863">Zinc-finger</keyword>
<feature type="region of interest" description="Disordered" evidence="21">
    <location>
        <begin position="490"/>
        <end position="549"/>
    </location>
</feature>
<feature type="domain" description="Aminoacyl-transfer RNA synthetases class-II family profile" evidence="23">
    <location>
        <begin position="1139"/>
        <end position="1464"/>
    </location>
</feature>
<evidence type="ECO:0000256" key="16">
    <source>
        <dbReference type="ARBA" id="ARBA00030563"/>
    </source>
</evidence>
<dbReference type="Pfam" id="PF23257">
    <property type="entry name" value="DUF7071"/>
    <property type="match status" value="1"/>
</dbReference>
<dbReference type="PROSITE" id="PS50862">
    <property type="entry name" value="AA_TRNA_LIGASE_II"/>
    <property type="match status" value="1"/>
</dbReference>
<feature type="compositionally biased region" description="Polar residues" evidence="21">
    <location>
        <begin position="743"/>
        <end position="758"/>
    </location>
</feature>
<comment type="catalytic activity">
    <reaction evidence="17">
        <text>tRNA(Lys) + L-lysine + ATP = L-lysyl-tRNA(Lys) + AMP + diphosphate</text>
        <dbReference type="Rhea" id="RHEA:20792"/>
        <dbReference type="Rhea" id="RHEA-COMP:9696"/>
        <dbReference type="Rhea" id="RHEA-COMP:9697"/>
        <dbReference type="ChEBI" id="CHEBI:30616"/>
        <dbReference type="ChEBI" id="CHEBI:32551"/>
        <dbReference type="ChEBI" id="CHEBI:33019"/>
        <dbReference type="ChEBI" id="CHEBI:78442"/>
        <dbReference type="ChEBI" id="CHEBI:78529"/>
        <dbReference type="ChEBI" id="CHEBI:456215"/>
        <dbReference type="EC" id="6.1.1.6"/>
    </reaction>
</comment>
<evidence type="ECO:0000256" key="13">
    <source>
        <dbReference type="ARBA" id="ARBA00022840"/>
    </source>
</evidence>
<comment type="function">
    <text evidence="1">Negative regulator of transcription elongation.</text>
</comment>
<dbReference type="PROSITE" id="PS51321">
    <property type="entry name" value="TFIIS_CENTRAL"/>
    <property type="match status" value="1"/>
</dbReference>
<evidence type="ECO:0000256" key="11">
    <source>
        <dbReference type="ARBA" id="ARBA00022771"/>
    </source>
</evidence>
<evidence type="ECO:0000256" key="7">
    <source>
        <dbReference type="ARBA" id="ARBA00022490"/>
    </source>
</evidence>
<dbReference type="SUPFAM" id="SSF55681">
    <property type="entry name" value="Class II aaRS and biotin synthetases"/>
    <property type="match status" value="1"/>
</dbReference>